<keyword evidence="1 3" id="KW-0479">Metal-binding</keyword>
<keyword evidence="3" id="KW-0349">Heme</keyword>
<dbReference type="PANTHER" id="PTHR33751">
    <property type="entry name" value="CBB3-TYPE CYTOCHROME C OXIDASE SUBUNIT FIXP"/>
    <property type="match status" value="1"/>
</dbReference>
<name>A0ABS6A780_9GAMM</name>
<evidence type="ECO:0000256" key="3">
    <source>
        <dbReference type="PROSITE-ProRule" id="PRU00433"/>
    </source>
</evidence>
<evidence type="ECO:0000259" key="4">
    <source>
        <dbReference type="PROSITE" id="PS51007"/>
    </source>
</evidence>
<dbReference type="RefSeq" id="WP_216006897.1">
    <property type="nucleotide sequence ID" value="NZ_JAHKPV010000001.1"/>
</dbReference>
<protein>
    <submittedName>
        <fullName evidence="5">Cytochrome c</fullName>
    </submittedName>
</protein>
<proteinExistence type="predicted"/>
<dbReference type="InterPro" id="IPR050597">
    <property type="entry name" value="Cytochrome_c_Oxidase_Subunit"/>
</dbReference>
<dbReference type="Proteomes" id="UP000753376">
    <property type="component" value="Unassembled WGS sequence"/>
</dbReference>
<dbReference type="PANTHER" id="PTHR33751:SF1">
    <property type="entry name" value="CBB3-TYPE CYTOCHROME C OXIDASE SUBUNIT FIXP"/>
    <property type="match status" value="1"/>
</dbReference>
<accession>A0ABS6A780</accession>
<comment type="caution">
    <text evidence="5">The sequence shown here is derived from an EMBL/GenBank/DDBJ whole genome shotgun (WGS) entry which is preliminary data.</text>
</comment>
<dbReference type="PROSITE" id="PS51007">
    <property type="entry name" value="CYTC"/>
    <property type="match status" value="1"/>
</dbReference>
<gene>
    <name evidence="5" type="ORF">KO508_03365</name>
</gene>
<dbReference type="InterPro" id="IPR009056">
    <property type="entry name" value="Cyt_c-like_dom"/>
</dbReference>
<evidence type="ECO:0000256" key="1">
    <source>
        <dbReference type="ARBA" id="ARBA00022723"/>
    </source>
</evidence>
<sequence>MATFTCAMKNSEPSTLTRITGIALLALLGGCNDGEIRYQQTPEAGYTPDAQRGMALFNRNCAACHGSNGEGREQTGAPDIRQITEANLNQAILNVPLMAGLQARLGSEERADIVAYLGTLGQPSANRFLPASPSVKALAASSSPQCAGACHQNR</sequence>
<evidence type="ECO:0000256" key="2">
    <source>
        <dbReference type="ARBA" id="ARBA00023004"/>
    </source>
</evidence>
<reference evidence="5 6" key="1">
    <citation type="submission" date="2021-05" db="EMBL/GenBank/DDBJ databases">
        <title>Draft genomes of bacteria isolated from model marine particles.</title>
        <authorList>
            <person name="Datta M.S."/>
            <person name="Schwartzman J.A."/>
            <person name="Enke T.N."/>
            <person name="Saavedra J."/>
            <person name="Cermak N."/>
            <person name="Cordero O.X."/>
        </authorList>
    </citation>
    <scope>NUCLEOTIDE SEQUENCE [LARGE SCALE GENOMIC DNA]</scope>
    <source>
        <strain evidence="5 6">D2M19</strain>
    </source>
</reference>
<organism evidence="5 6">
    <name type="scientific">Marinobacter salexigens</name>
    <dbReference type="NCBI Taxonomy" id="1925763"/>
    <lineage>
        <taxon>Bacteria</taxon>
        <taxon>Pseudomonadati</taxon>
        <taxon>Pseudomonadota</taxon>
        <taxon>Gammaproteobacteria</taxon>
        <taxon>Pseudomonadales</taxon>
        <taxon>Marinobacteraceae</taxon>
        <taxon>Marinobacter</taxon>
    </lineage>
</organism>
<dbReference type="Pfam" id="PF13442">
    <property type="entry name" value="Cytochrome_CBB3"/>
    <property type="match status" value="1"/>
</dbReference>
<keyword evidence="2 3" id="KW-0408">Iron</keyword>
<evidence type="ECO:0000313" key="6">
    <source>
        <dbReference type="Proteomes" id="UP000753376"/>
    </source>
</evidence>
<dbReference type="EMBL" id="JAHKPV010000001">
    <property type="protein sequence ID" value="MBU2873037.1"/>
    <property type="molecule type" value="Genomic_DNA"/>
</dbReference>
<keyword evidence="6" id="KW-1185">Reference proteome</keyword>
<evidence type="ECO:0000313" key="5">
    <source>
        <dbReference type="EMBL" id="MBU2873037.1"/>
    </source>
</evidence>
<feature type="domain" description="Cytochrome c" evidence="4">
    <location>
        <begin position="48"/>
        <end position="121"/>
    </location>
</feature>